<evidence type="ECO:0000256" key="1">
    <source>
        <dbReference type="SAM" id="Phobius"/>
    </source>
</evidence>
<dbReference type="AlphaFoldDB" id="A0A7C4Q3P2"/>
<feature type="transmembrane region" description="Helical" evidence="1">
    <location>
        <begin position="12"/>
        <end position="37"/>
    </location>
</feature>
<proteinExistence type="predicted"/>
<sequence length="98" mass="10504">MEKRFQSLRVIATLFKILAVVIVIAAIIAAVVGVVSFAMSHRGMGLVRLGLFSGINFLIGGLIGGLFFYGFGELIYVLLAIEENTRAGRLPPAPPQSQ</sequence>
<gene>
    <name evidence="2" type="ORF">ENT17_11100</name>
</gene>
<organism evidence="2">
    <name type="scientific">Bellilinea caldifistulae</name>
    <dbReference type="NCBI Taxonomy" id="360411"/>
    <lineage>
        <taxon>Bacteria</taxon>
        <taxon>Bacillati</taxon>
        <taxon>Chloroflexota</taxon>
        <taxon>Anaerolineae</taxon>
        <taxon>Anaerolineales</taxon>
        <taxon>Anaerolineaceae</taxon>
        <taxon>Bellilinea</taxon>
    </lineage>
</organism>
<keyword evidence="1" id="KW-0812">Transmembrane</keyword>
<comment type="caution">
    <text evidence="2">The sequence shown here is derived from an EMBL/GenBank/DDBJ whole genome shotgun (WGS) entry which is preliminary data.</text>
</comment>
<keyword evidence="1" id="KW-0472">Membrane</keyword>
<evidence type="ECO:0000313" key="2">
    <source>
        <dbReference type="EMBL" id="HGS88148.1"/>
    </source>
</evidence>
<protein>
    <recommendedName>
        <fullName evidence="3">DUF4282 domain-containing protein</fullName>
    </recommendedName>
</protein>
<reference evidence="2" key="1">
    <citation type="journal article" date="2020" name="mSystems">
        <title>Genome- and Community-Level Interaction Insights into Carbon Utilization and Element Cycling Functions of Hydrothermarchaeota in Hydrothermal Sediment.</title>
        <authorList>
            <person name="Zhou Z."/>
            <person name="Liu Y."/>
            <person name="Xu W."/>
            <person name="Pan J."/>
            <person name="Luo Z.H."/>
            <person name="Li M."/>
        </authorList>
    </citation>
    <scope>NUCLEOTIDE SEQUENCE [LARGE SCALE GENOMIC DNA]</scope>
    <source>
        <strain evidence="2">SpSt-556</strain>
    </source>
</reference>
<keyword evidence="1" id="KW-1133">Transmembrane helix</keyword>
<accession>A0A7C4Q3P2</accession>
<evidence type="ECO:0008006" key="3">
    <source>
        <dbReference type="Google" id="ProtNLM"/>
    </source>
</evidence>
<dbReference type="EMBL" id="DSXR01000115">
    <property type="protein sequence ID" value="HGS88148.1"/>
    <property type="molecule type" value="Genomic_DNA"/>
</dbReference>
<feature type="transmembrane region" description="Helical" evidence="1">
    <location>
        <begin position="57"/>
        <end position="79"/>
    </location>
</feature>
<name>A0A7C4Q3P2_9CHLR</name>